<accession>A0AAV5DN43</accession>
<dbReference type="Proteomes" id="UP001054889">
    <property type="component" value="Unassembled WGS sequence"/>
</dbReference>
<protein>
    <submittedName>
        <fullName evidence="1">Uncharacterized protein</fullName>
    </submittedName>
</protein>
<reference evidence="1" key="2">
    <citation type="submission" date="2021-12" db="EMBL/GenBank/DDBJ databases">
        <title>Resequencing data analysis of finger millet.</title>
        <authorList>
            <person name="Hatakeyama M."/>
            <person name="Aluri S."/>
            <person name="Balachadran M.T."/>
            <person name="Sivarajan S.R."/>
            <person name="Poveda L."/>
            <person name="Shimizu-Inatsugi R."/>
            <person name="Schlapbach R."/>
            <person name="Sreeman S.M."/>
            <person name="Shimizu K.K."/>
        </authorList>
    </citation>
    <scope>NUCLEOTIDE SEQUENCE</scope>
</reference>
<dbReference type="GO" id="GO:0020037">
    <property type="term" value="F:heme binding"/>
    <property type="evidence" value="ECO:0007669"/>
    <property type="project" value="InterPro"/>
</dbReference>
<reference evidence="1" key="1">
    <citation type="journal article" date="2018" name="DNA Res.">
        <title>Multiple hybrid de novo genome assembly of finger millet, an orphan allotetraploid crop.</title>
        <authorList>
            <person name="Hatakeyama M."/>
            <person name="Aluri S."/>
            <person name="Balachadran M.T."/>
            <person name="Sivarajan S.R."/>
            <person name="Patrignani A."/>
            <person name="Gruter S."/>
            <person name="Poveda L."/>
            <person name="Shimizu-Inatsugi R."/>
            <person name="Baeten J."/>
            <person name="Francoijs K.J."/>
            <person name="Nataraja K.N."/>
            <person name="Reddy Y.A.N."/>
            <person name="Phadnis S."/>
            <person name="Ravikumar R.L."/>
            <person name="Schlapbach R."/>
            <person name="Sreeman S.M."/>
            <person name="Shimizu K.K."/>
        </authorList>
    </citation>
    <scope>NUCLEOTIDE SEQUENCE</scope>
</reference>
<sequence>MRSNTGERWIQDRVDRYGPVSKLSLFGTPTVLVTGPVANKFILSNISLSVIFSLYSNNRVVMLNMAELYSETVLKSCNLKCSQS</sequence>
<comment type="caution">
    <text evidence="1">The sequence shown here is derived from an EMBL/GenBank/DDBJ whole genome shotgun (WGS) entry which is preliminary data.</text>
</comment>
<dbReference type="GO" id="GO:0004497">
    <property type="term" value="F:monooxygenase activity"/>
    <property type="evidence" value="ECO:0007669"/>
    <property type="project" value="InterPro"/>
</dbReference>
<proteinExistence type="predicted"/>
<dbReference type="Gene3D" id="1.10.630.10">
    <property type="entry name" value="Cytochrome P450"/>
    <property type="match status" value="1"/>
</dbReference>
<evidence type="ECO:0000313" key="2">
    <source>
        <dbReference type="Proteomes" id="UP001054889"/>
    </source>
</evidence>
<dbReference type="AlphaFoldDB" id="A0AAV5DN43"/>
<keyword evidence="2" id="KW-1185">Reference proteome</keyword>
<dbReference type="InterPro" id="IPR036396">
    <property type="entry name" value="Cyt_P450_sf"/>
</dbReference>
<organism evidence="1 2">
    <name type="scientific">Eleusine coracana subsp. coracana</name>
    <dbReference type="NCBI Taxonomy" id="191504"/>
    <lineage>
        <taxon>Eukaryota</taxon>
        <taxon>Viridiplantae</taxon>
        <taxon>Streptophyta</taxon>
        <taxon>Embryophyta</taxon>
        <taxon>Tracheophyta</taxon>
        <taxon>Spermatophyta</taxon>
        <taxon>Magnoliopsida</taxon>
        <taxon>Liliopsida</taxon>
        <taxon>Poales</taxon>
        <taxon>Poaceae</taxon>
        <taxon>PACMAD clade</taxon>
        <taxon>Chloridoideae</taxon>
        <taxon>Cynodonteae</taxon>
        <taxon>Eleusininae</taxon>
        <taxon>Eleusine</taxon>
    </lineage>
</organism>
<evidence type="ECO:0000313" key="1">
    <source>
        <dbReference type="EMBL" id="GJN11601.1"/>
    </source>
</evidence>
<name>A0AAV5DN43_ELECO</name>
<dbReference type="GO" id="GO:0016705">
    <property type="term" value="F:oxidoreductase activity, acting on paired donors, with incorporation or reduction of molecular oxygen"/>
    <property type="evidence" value="ECO:0007669"/>
    <property type="project" value="InterPro"/>
</dbReference>
<dbReference type="GO" id="GO:0005506">
    <property type="term" value="F:iron ion binding"/>
    <property type="evidence" value="ECO:0007669"/>
    <property type="project" value="InterPro"/>
</dbReference>
<dbReference type="EMBL" id="BQKI01000018">
    <property type="protein sequence ID" value="GJN11601.1"/>
    <property type="molecule type" value="Genomic_DNA"/>
</dbReference>
<dbReference type="SUPFAM" id="SSF48264">
    <property type="entry name" value="Cytochrome P450"/>
    <property type="match status" value="1"/>
</dbReference>
<gene>
    <name evidence="1" type="primary">ga29802</name>
    <name evidence="1" type="ORF">PR202_ga29802</name>
</gene>